<dbReference type="SUPFAM" id="SSF50978">
    <property type="entry name" value="WD40 repeat-like"/>
    <property type="match status" value="1"/>
</dbReference>
<dbReference type="InterPro" id="IPR036322">
    <property type="entry name" value="WD40_repeat_dom_sf"/>
</dbReference>
<evidence type="ECO:0000313" key="2">
    <source>
        <dbReference type="Proteomes" id="UP000274504"/>
    </source>
</evidence>
<dbReference type="OrthoDB" id="9996127at2759"/>
<dbReference type="Proteomes" id="UP000274504">
    <property type="component" value="Unassembled WGS sequence"/>
</dbReference>
<evidence type="ECO:0000313" key="1">
    <source>
        <dbReference type="EMBL" id="VDL17122.1"/>
    </source>
</evidence>
<name>A0A3P6W8R5_HYMDI</name>
<reference evidence="1 2" key="1">
    <citation type="submission" date="2018-11" db="EMBL/GenBank/DDBJ databases">
        <authorList>
            <consortium name="Pathogen Informatics"/>
        </authorList>
    </citation>
    <scope>NUCLEOTIDE SEQUENCE [LARGE SCALE GENOMIC DNA]</scope>
</reference>
<dbReference type="EMBL" id="UYSG01000087">
    <property type="protein sequence ID" value="VDL17122.1"/>
    <property type="molecule type" value="Genomic_DNA"/>
</dbReference>
<dbReference type="Pfam" id="PF15907">
    <property type="entry name" value="Itfg2"/>
    <property type="match status" value="1"/>
</dbReference>
<sequence>MQIRNITFVDRIEIPNATTTTSTNLYLYDVDNDGDVELLVGHWDLGELDPGHEPICPNGSLLIFKYGKMWKSYRDLNMVTCVTAGLLCFSDKPSVVVLCADSGCYIFDATVNTSDSQPKLIHTQQIACNAKDARILEGDGSCDVVVAYSDRIVRLYKWVPGNSEANLGELVLLIKWELAGQISRISLHSTPDQNNLMLASQPGGGFAFLPKKFESYDGRVCPTLVYHPPKQAPHQNSETRTWIVGDLKTRSHNGIERTIGICLADGTMHLVTADLQKSETIWTVNLPVNGELFGLSKFDLTGDGIDELAVCCWDGSTYIFNYDRDVLHFPLAQSCQAFTAGSMATSPGRNEPVLIYSTCQRSILIYYNLDVQSIPAYSLMLALNKRKDLLERLKEFSGNCKTTDCIISRVQYNASFSLNLRPFIFEHLGFLKPIFPVF</sequence>
<evidence type="ECO:0008006" key="3">
    <source>
        <dbReference type="Google" id="ProtNLM"/>
    </source>
</evidence>
<gene>
    <name evidence="1" type="ORF">HDID_LOCUS637</name>
</gene>
<organism evidence="1 2">
    <name type="scientific">Hymenolepis diminuta</name>
    <name type="common">Rat tapeworm</name>
    <dbReference type="NCBI Taxonomy" id="6216"/>
    <lineage>
        <taxon>Eukaryota</taxon>
        <taxon>Metazoa</taxon>
        <taxon>Spiralia</taxon>
        <taxon>Lophotrochozoa</taxon>
        <taxon>Platyhelminthes</taxon>
        <taxon>Cestoda</taxon>
        <taxon>Eucestoda</taxon>
        <taxon>Cyclophyllidea</taxon>
        <taxon>Hymenolepididae</taxon>
        <taxon>Hymenolepis</taxon>
    </lineage>
</organism>
<accession>A0A3P6W8R5</accession>
<dbReference type="InterPro" id="IPR031793">
    <property type="entry name" value="KICSTOR_ITFG2"/>
</dbReference>
<dbReference type="AlphaFoldDB" id="A0A3P6W8R5"/>
<dbReference type="PANTHER" id="PTHR16317:SF1">
    <property type="entry name" value="KICSTOR COMPLEX PROTEIN ITFG2"/>
    <property type="match status" value="1"/>
</dbReference>
<protein>
    <recommendedName>
        <fullName evidence="3">Integrin-alpha FG-GAP repeat-containing protein 2</fullName>
    </recommendedName>
</protein>
<dbReference type="PANTHER" id="PTHR16317">
    <property type="entry name" value="INTEGRIN ALPHA REPEAT DOMAIN-CONTAINING"/>
    <property type="match status" value="1"/>
</dbReference>
<dbReference type="GO" id="GO:0032006">
    <property type="term" value="P:regulation of TOR signaling"/>
    <property type="evidence" value="ECO:0007669"/>
    <property type="project" value="TreeGrafter"/>
</dbReference>
<proteinExistence type="predicted"/>